<proteinExistence type="predicted"/>
<comment type="caution">
    <text evidence="1">The sequence shown here is derived from an EMBL/GenBank/DDBJ whole genome shotgun (WGS) entry which is preliminary data.</text>
</comment>
<dbReference type="EMBL" id="JWHR01000121">
    <property type="protein sequence ID" value="KHS56185.1"/>
    <property type="molecule type" value="Genomic_DNA"/>
</dbReference>
<reference evidence="1 2" key="1">
    <citation type="submission" date="2014-12" db="EMBL/GenBank/DDBJ databases">
        <title>Draft genome sequence of Terrisporobacter sp. 08-306576, isolated from the blood culture of a bacteremia patient.</title>
        <authorList>
            <person name="Lund L.C."/>
            <person name="Sydenham T.V."/>
            <person name="Hogh S.V."/>
            <person name="Skov M.N."/>
            <person name="Kemp M."/>
            <person name="Justesen U.S."/>
        </authorList>
    </citation>
    <scope>NUCLEOTIDE SEQUENCE [LARGE SCALE GENOMIC DNA]</scope>
    <source>
        <strain evidence="1 2">08-306576</strain>
    </source>
</reference>
<dbReference type="AlphaFoldDB" id="A0A0B3WNU5"/>
<dbReference type="STRING" id="1577792.QX51_15625"/>
<evidence type="ECO:0008006" key="3">
    <source>
        <dbReference type="Google" id="ProtNLM"/>
    </source>
</evidence>
<dbReference type="OrthoDB" id="1707128at2"/>
<gene>
    <name evidence="1" type="ORF">QX51_15625</name>
</gene>
<evidence type="ECO:0000313" key="2">
    <source>
        <dbReference type="Proteomes" id="UP000031189"/>
    </source>
</evidence>
<sequence length="169" mass="19550">MDKLEHLLQIAADENILLHYDDYIPYNLEGLYVNIKDVGPAIFLLKKLKQNKSKHIEILGEELGHHFTSVGDSICNASTYRDKLNILKCEKQATDWSTNHIITNKELTKALEHGCNSFYEISEFLNVNEHIVRDKFEYLARKSSTGYIQLGSYKVILTNLPNIYLYKDL</sequence>
<protein>
    <recommendedName>
        <fullName evidence="3">IrrE N-terminal-like domain-containing protein</fullName>
    </recommendedName>
</protein>
<dbReference type="RefSeq" id="WP_039680814.1">
    <property type="nucleotide sequence ID" value="NZ_JWHR01000121.1"/>
</dbReference>
<accession>A0A0B3WNU5</accession>
<dbReference type="Proteomes" id="UP000031189">
    <property type="component" value="Unassembled WGS sequence"/>
</dbReference>
<organism evidence="1 2">
    <name type="scientific">Terrisporobacter othiniensis</name>
    <dbReference type="NCBI Taxonomy" id="1577792"/>
    <lineage>
        <taxon>Bacteria</taxon>
        <taxon>Bacillati</taxon>
        <taxon>Bacillota</taxon>
        <taxon>Clostridia</taxon>
        <taxon>Peptostreptococcales</taxon>
        <taxon>Peptostreptococcaceae</taxon>
        <taxon>Terrisporobacter</taxon>
    </lineage>
</organism>
<keyword evidence="2" id="KW-1185">Reference proteome</keyword>
<evidence type="ECO:0000313" key="1">
    <source>
        <dbReference type="EMBL" id="KHS56185.1"/>
    </source>
</evidence>
<name>A0A0B3WNU5_9FIRM</name>